<dbReference type="RefSeq" id="WP_320325415.1">
    <property type="nucleotide sequence ID" value="NZ_JALBUS010000005.1"/>
</dbReference>
<proteinExistence type="predicted"/>
<dbReference type="InterPro" id="IPR051531">
    <property type="entry name" value="N-acetyltransferase"/>
</dbReference>
<dbReference type="PANTHER" id="PTHR43792:SF1">
    <property type="entry name" value="N-ACETYLTRANSFERASE DOMAIN-CONTAINING PROTEIN"/>
    <property type="match status" value="1"/>
</dbReference>
<dbReference type="Gene3D" id="3.40.630.30">
    <property type="match status" value="1"/>
</dbReference>
<dbReference type="Proteomes" id="UP001285244">
    <property type="component" value="Unassembled WGS sequence"/>
</dbReference>
<keyword evidence="3" id="KW-1185">Reference proteome</keyword>
<feature type="domain" description="N-acetyltransferase" evidence="1">
    <location>
        <begin position="12"/>
        <end position="172"/>
    </location>
</feature>
<evidence type="ECO:0000259" key="1">
    <source>
        <dbReference type="PROSITE" id="PS51186"/>
    </source>
</evidence>
<dbReference type="InterPro" id="IPR000182">
    <property type="entry name" value="GNAT_dom"/>
</dbReference>
<comment type="caution">
    <text evidence="2">The sequence shown here is derived from an EMBL/GenBank/DDBJ whole genome shotgun (WGS) entry which is preliminary data.</text>
</comment>
<sequence>MSGTERIETKRLVLRKHEKEDADWLYRILGMDPKMYAYSGWNPYATKAMAHKTIQTFIDHYDDDFFFSWAIELNGELIGTIGAYDYNDELSSIEVGISIERRNWSKGYASEALQAVLQYLTAKKKIKVVRAWCAAENQGSKRVMEKCGMKFINIEHSALCINGKIFDRLNYEYQNQMLENVSVV</sequence>
<gene>
    <name evidence="2" type="ORF">MOZ64_04605</name>
</gene>
<protein>
    <submittedName>
        <fullName evidence="2">GNAT family N-acetyltransferase</fullName>
    </submittedName>
</protein>
<dbReference type="Pfam" id="PF13302">
    <property type="entry name" value="Acetyltransf_3"/>
    <property type="match status" value="1"/>
</dbReference>
<organism evidence="2 3">
    <name type="scientific">Absicoccus intestinalis</name>
    <dbReference type="NCBI Taxonomy" id="2926319"/>
    <lineage>
        <taxon>Bacteria</taxon>
        <taxon>Bacillati</taxon>
        <taxon>Bacillota</taxon>
        <taxon>Erysipelotrichia</taxon>
        <taxon>Erysipelotrichales</taxon>
        <taxon>Erysipelotrichaceae</taxon>
        <taxon>Absicoccus</taxon>
    </lineage>
</organism>
<dbReference type="SUPFAM" id="SSF55729">
    <property type="entry name" value="Acyl-CoA N-acyltransferases (Nat)"/>
    <property type="match status" value="1"/>
</dbReference>
<reference evidence="2 3" key="1">
    <citation type="submission" date="2022-03" db="EMBL/GenBank/DDBJ databases">
        <title>Novel taxa within the pig intestine.</title>
        <authorList>
            <person name="Wylensek D."/>
            <person name="Bishof K."/>
            <person name="Afrizal A."/>
            <person name="Clavel T."/>
        </authorList>
    </citation>
    <scope>NUCLEOTIDE SEQUENCE [LARGE SCALE GENOMIC DNA]</scope>
    <source>
        <strain evidence="2 3">Cla-KB-P134</strain>
    </source>
</reference>
<dbReference type="PANTHER" id="PTHR43792">
    <property type="entry name" value="GNAT FAMILY, PUTATIVE (AFU_ORTHOLOGUE AFUA_3G00765)-RELATED-RELATED"/>
    <property type="match status" value="1"/>
</dbReference>
<evidence type="ECO:0000313" key="2">
    <source>
        <dbReference type="EMBL" id="MDX8417121.1"/>
    </source>
</evidence>
<dbReference type="EMBL" id="JALBUS010000005">
    <property type="protein sequence ID" value="MDX8417121.1"/>
    <property type="molecule type" value="Genomic_DNA"/>
</dbReference>
<dbReference type="PROSITE" id="PS51186">
    <property type="entry name" value="GNAT"/>
    <property type="match status" value="1"/>
</dbReference>
<evidence type="ECO:0000313" key="3">
    <source>
        <dbReference type="Proteomes" id="UP001285244"/>
    </source>
</evidence>
<accession>A0ABU4WKM3</accession>
<dbReference type="InterPro" id="IPR016181">
    <property type="entry name" value="Acyl_CoA_acyltransferase"/>
</dbReference>
<name>A0ABU4WKM3_9FIRM</name>